<evidence type="ECO:0000313" key="1">
    <source>
        <dbReference type="Proteomes" id="UP000694845"/>
    </source>
</evidence>
<name>A0A8B7Y0B5_ACAPL</name>
<evidence type="ECO:0000313" key="2">
    <source>
        <dbReference type="RefSeq" id="XP_022085426.1"/>
    </source>
</evidence>
<sequence>MTARYQPPTAQLLLPDRDPFIHCLVSDDWLIPVLHLSPLHPSPVVPSSPIRHGHRRQLLFSDVVDDFTQLSKQYIRNNMATSSDLCHTFDEVLPAVPIQKAKELLELPGRTAIFVQ</sequence>
<keyword evidence="1" id="KW-1185">Reference proteome</keyword>
<accession>A0A8B7Y0B5</accession>
<dbReference type="Proteomes" id="UP000694845">
    <property type="component" value="Unplaced"/>
</dbReference>
<reference evidence="2" key="1">
    <citation type="submission" date="2025-08" db="UniProtKB">
        <authorList>
            <consortium name="RefSeq"/>
        </authorList>
    </citation>
    <scope>IDENTIFICATION</scope>
</reference>
<dbReference type="AlphaFoldDB" id="A0A8B7Y0B5"/>
<dbReference type="KEGG" id="aplc:110976467"/>
<dbReference type="GeneID" id="110976467"/>
<proteinExistence type="predicted"/>
<gene>
    <name evidence="2" type="primary">LOC110976467</name>
</gene>
<protein>
    <submittedName>
        <fullName evidence="2">Uncharacterized protein LOC110976467</fullName>
    </submittedName>
</protein>
<organism evidence="1 2">
    <name type="scientific">Acanthaster planci</name>
    <name type="common">Crown-of-thorns starfish</name>
    <dbReference type="NCBI Taxonomy" id="133434"/>
    <lineage>
        <taxon>Eukaryota</taxon>
        <taxon>Metazoa</taxon>
        <taxon>Echinodermata</taxon>
        <taxon>Eleutherozoa</taxon>
        <taxon>Asterozoa</taxon>
        <taxon>Asteroidea</taxon>
        <taxon>Valvatacea</taxon>
        <taxon>Valvatida</taxon>
        <taxon>Acanthasteridae</taxon>
        <taxon>Acanthaster</taxon>
    </lineage>
</organism>
<dbReference type="RefSeq" id="XP_022085426.1">
    <property type="nucleotide sequence ID" value="XM_022229734.1"/>
</dbReference>